<dbReference type="InParanoid" id="A0A804NN12"/>
<reference evidence="1" key="3">
    <citation type="submission" date="2021-05" db="UniProtKB">
        <authorList>
            <consortium name="EnsemblPlants"/>
        </authorList>
    </citation>
    <scope>IDENTIFICATION</scope>
    <source>
        <strain evidence="1">cv. B73</strain>
    </source>
</reference>
<reference evidence="2" key="1">
    <citation type="journal article" date="2009" name="Science">
        <title>The B73 maize genome: complexity, diversity, and dynamics.</title>
        <authorList>
            <person name="Schnable P.S."/>
            <person name="Ware D."/>
            <person name="Fulton R.S."/>
            <person name="Stein J.C."/>
            <person name="Wei F."/>
            <person name="Pasternak S."/>
            <person name="Liang C."/>
            <person name="Zhang J."/>
            <person name="Fulton L."/>
            <person name="Graves T.A."/>
            <person name="Minx P."/>
            <person name="Reily A.D."/>
            <person name="Courtney L."/>
            <person name="Kruchowski S.S."/>
            <person name="Tomlinson C."/>
            <person name="Strong C."/>
            <person name="Delehaunty K."/>
            <person name="Fronick C."/>
            <person name="Courtney B."/>
            <person name="Rock S.M."/>
            <person name="Belter E."/>
            <person name="Du F."/>
            <person name="Kim K."/>
            <person name="Abbott R.M."/>
            <person name="Cotton M."/>
            <person name="Levy A."/>
            <person name="Marchetto P."/>
            <person name="Ochoa K."/>
            <person name="Jackson S.M."/>
            <person name="Gillam B."/>
            <person name="Chen W."/>
            <person name="Yan L."/>
            <person name="Higginbotham J."/>
            <person name="Cardenas M."/>
            <person name="Waligorski J."/>
            <person name="Applebaum E."/>
            <person name="Phelps L."/>
            <person name="Falcone J."/>
            <person name="Kanchi K."/>
            <person name="Thane T."/>
            <person name="Scimone A."/>
            <person name="Thane N."/>
            <person name="Henke J."/>
            <person name="Wang T."/>
            <person name="Ruppert J."/>
            <person name="Shah N."/>
            <person name="Rotter K."/>
            <person name="Hodges J."/>
            <person name="Ingenthron E."/>
            <person name="Cordes M."/>
            <person name="Kohlberg S."/>
            <person name="Sgro J."/>
            <person name="Delgado B."/>
            <person name="Mead K."/>
            <person name="Chinwalla A."/>
            <person name="Leonard S."/>
            <person name="Crouse K."/>
            <person name="Collura K."/>
            <person name="Kudrna D."/>
            <person name="Currie J."/>
            <person name="He R."/>
            <person name="Angelova A."/>
            <person name="Rajasekar S."/>
            <person name="Mueller T."/>
            <person name="Lomeli R."/>
            <person name="Scara G."/>
            <person name="Ko A."/>
            <person name="Delaney K."/>
            <person name="Wissotski M."/>
            <person name="Lopez G."/>
            <person name="Campos D."/>
            <person name="Braidotti M."/>
            <person name="Ashley E."/>
            <person name="Golser W."/>
            <person name="Kim H."/>
            <person name="Lee S."/>
            <person name="Lin J."/>
            <person name="Dujmic Z."/>
            <person name="Kim W."/>
            <person name="Talag J."/>
            <person name="Zuccolo A."/>
            <person name="Fan C."/>
            <person name="Sebastian A."/>
            <person name="Kramer M."/>
            <person name="Spiegel L."/>
            <person name="Nascimento L."/>
            <person name="Zutavern T."/>
            <person name="Miller B."/>
            <person name="Ambroise C."/>
            <person name="Muller S."/>
            <person name="Spooner W."/>
            <person name="Narechania A."/>
            <person name="Ren L."/>
            <person name="Wei S."/>
            <person name="Kumari S."/>
            <person name="Faga B."/>
            <person name="Levy M.J."/>
            <person name="McMahan L."/>
            <person name="Van Buren P."/>
            <person name="Vaughn M.W."/>
            <person name="Ying K."/>
            <person name="Yeh C.-T."/>
            <person name="Emrich S.J."/>
            <person name="Jia Y."/>
            <person name="Kalyanaraman A."/>
            <person name="Hsia A.-P."/>
            <person name="Barbazuk W.B."/>
            <person name="Baucom R.S."/>
            <person name="Brutnell T.P."/>
            <person name="Carpita N.C."/>
            <person name="Chaparro C."/>
            <person name="Chia J.-M."/>
            <person name="Deragon J.-M."/>
            <person name="Estill J.C."/>
            <person name="Fu Y."/>
            <person name="Jeddeloh J.A."/>
            <person name="Han Y."/>
            <person name="Lee H."/>
            <person name="Li P."/>
            <person name="Lisch D.R."/>
            <person name="Liu S."/>
            <person name="Liu Z."/>
            <person name="Nagel D.H."/>
            <person name="McCann M.C."/>
            <person name="SanMiguel P."/>
            <person name="Myers A.M."/>
            <person name="Nettleton D."/>
            <person name="Nguyen J."/>
            <person name="Penning B.W."/>
            <person name="Ponnala L."/>
            <person name="Schneider K.L."/>
            <person name="Schwartz D.C."/>
            <person name="Sharma A."/>
            <person name="Soderlund C."/>
            <person name="Springer N.M."/>
            <person name="Sun Q."/>
            <person name="Wang H."/>
            <person name="Waterman M."/>
            <person name="Westerman R."/>
            <person name="Wolfgruber T.K."/>
            <person name="Yang L."/>
            <person name="Yu Y."/>
            <person name="Zhang L."/>
            <person name="Zhou S."/>
            <person name="Zhu Q."/>
            <person name="Bennetzen J.L."/>
            <person name="Dawe R.K."/>
            <person name="Jiang J."/>
            <person name="Jiang N."/>
            <person name="Presting G.G."/>
            <person name="Wessler S.R."/>
            <person name="Aluru S."/>
            <person name="Martienssen R.A."/>
            <person name="Clifton S.W."/>
            <person name="McCombie W.R."/>
            <person name="Wing R.A."/>
            <person name="Wilson R.K."/>
        </authorList>
    </citation>
    <scope>NUCLEOTIDE SEQUENCE [LARGE SCALE GENOMIC DNA]</scope>
    <source>
        <strain evidence="2">cv. B73</strain>
    </source>
</reference>
<name>A0A804NN12_MAIZE</name>
<protein>
    <recommendedName>
        <fullName evidence="3">ABC transporter domain-containing protein</fullName>
    </recommendedName>
</protein>
<sequence>MERFYDPTLGEVLLDGENIKKIESRMIEEATKTAHAHGFISSLEKGYETQVGRAGLTLTDEHKIKISIARAVLSNPSILLLDEVT</sequence>
<dbReference type="InterPro" id="IPR039421">
    <property type="entry name" value="Type_1_exporter"/>
</dbReference>
<keyword evidence="2" id="KW-1185">Reference proteome</keyword>
<dbReference type="Proteomes" id="UP000007305">
    <property type="component" value="Chromosome 4"/>
</dbReference>
<dbReference type="AlphaFoldDB" id="A0A804NN12"/>
<dbReference type="PANTHER" id="PTHR24222:SF52">
    <property type="entry name" value="ABC TRANSPORTER B FAMILY MEMBER 20-RELATED"/>
    <property type="match status" value="1"/>
</dbReference>
<evidence type="ECO:0008006" key="3">
    <source>
        <dbReference type="Google" id="ProtNLM"/>
    </source>
</evidence>
<proteinExistence type="predicted"/>
<dbReference type="EnsemblPlants" id="Zm00001eb172750_T001">
    <property type="protein sequence ID" value="Zm00001eb172750_P001"/>
    <property type="gene ID" value="Zm00001eb172750"/>
</dbReference>
<dbReference type="InterPro" id="IPR027417">
    <property type="entry name" value="P-loop_NTPase"/>
</dbReference>
<evidence type="ECO:0000313" key="1">
    <source>
        <dbReference type="EnsemblPlants" id="Zm00001eb172750_P001"/>
    </source>
</evidence>
<dbReference type="PANTHER" id="PTHR24222">
    <property type="entry name" value="ABC TRANSPORTER B FAMILY"/>
    <property type="match status" value="1"/>
</dbReference>
<organism evidence="1 2">
    <name type="scientific">Zea mays</name>
    <name type="common">Maize</name>
    <dbReference type="NCBI Taxonomy" id="4577"/>
    <lineage>
        <taxon>Eukaryota</taxon>
        <taxon>Viridiplantae</taxon>
        <taxon>Streptophyta</taxon>
        <taxon>Embryophyta</taxon>
        <taxon>Tracheophyta</taxon>
        <taxon>Spermatophyta</taxon>
        <taxon>Magnoliopsida</taxon>
        <taxon>Liliopsida</taxon>
        <taxon>Poales</taxon>
        <taxon>Poaceae</taxon>
        <taxon>PACMAD clade</taxon>
        <taxon>Panicoideae</taxon>
        <taxon>Andropogonodae</taxon>
        <taxon>Andropogoneae</taxon>
        <taxon>Tripsacinae</taxon>
        <taxon>Zea</taxon>
    </lineage>
</organism>
<dbReference type="Gene3D" id="3.40.50.300">
    <property type="entry name" value="P-loop containing nucleotide triphosphate hydrolases"/>
    <property type="match status" value="1"/>
</dbReference>
<dbReference type="Gramene" id="Zm00001eb172750_T001">
    <property type="protein sequence ID" value="Zm00001eb172750_P001"/>
    <property type="gene ID" value="Zm00001eb172750"/>
</dbReference>
<reference evidence="1" key="2">
    <citation type="submission" date="2019-07" db="EMBL/GenBank/DDBJ databases">
        <authorList>
            <person name="Seetharam A."/>
            <person name="Woodhouse M."/>
            <person name="Cannon E."/>
        </authorList>
    </citation>
    <scope>NUCLEOTIDE SEQUENCE [LARGE SCALE GENOMIC DNA]</scope>
    <source>
        <strain evidence="1">cv. B73</strain>
    </source>
</reference>
<dbReference type="SUPFAM" id="SSF52540">
    <property type="entry name" value="P-loop containing nucleoside triphosphate hydrolases"/>
    <property type="match status" value="1"/>
</dbReference>
<evidence type="ECO:0000313" key="2">
    <source>
        <dbReference type="Proteomes" id="UP000007305"/>
    </source>
</evidence>
<accession>A0A804NN12</accession>